<reference evidence="2 3" key="1">
    <citation type="submission" date="2014-11" db="EMBL/GenBank/DDBJ databases">
        <title>Genome sequence of Flavihumibacter solisilvae 3-3.</title>
        <authorList>
            <person name="Zhou G."/>
            <person name="Li M."/>
            <person name="Wang G."/>
        </authorList>
    </citation>
    <scope>NUCLEOTIDE SEQUENCE [LARGE SCALE GENOMIC DNA]</scope>
    <source>
        <strain evidence="2 3">3-3</strain>
    </source>
</reference>
<dbReference type="InterPro" id="IPR043129">
    <property type="entry name" value="ATPase_NBD"/>
</dbReference>
<dbReference type="Gene3D" id="1.10.10.10">
    <property type="entry name" value="Winged helix-like DNA-binding domain superfamily/Winged helix DNA-binding domain"/>
    <property type="match status" value="1"/>
</dbReference>
<dbReference type="InterPro" id="IPR036390">
    <property type="entry name" value="WH_DNA-bd_sf"/>
</dbReference>
<dbReference type="Pfam" id="PF00480">
    <property type="entry name" value="ROK"/>
    <property type="match status" value="1"/>
</dbReference>
<dbReference type="EMBL" id="JSVC01000015">
    <property type="protein sequence ID" value="KIC94211.1"/>
    <property type="molecule type" value="Genomic_DNA"/>
</dbReference>
<evidence type="ECO:0000313" key="2">
    <source>
        <dbReference type="EMBL" id="KIC94211.1"/>
    </source>
</evidence>
<name>A0A0C1L3N7_9BACT</name>
<dbReference type="AlphaFoldDB" id="A0A0C1L3N7"/>
<evidence type="ECO:0000313" key="3">
    <source>
        <dbReference type="Proteomes" id="UP000031408"/>
    </source>
</evidence>
<dbReference type="Gene3D" id="3.30.420.40">
    <property type="match status" value="2"/>
</dbReference>
<keyword evidence="3" id="KW-1185">Reference proteome</keyword>
<dbReference type="PROSITE" id="PS01125">
    <property type="entry name" value="ROK"/>
    <property type="match status" value="1"/>
</dbReference>
<dbReference type="InterPro" id="IPR036388">
    <property type="entry name" value="WH-like_DNA-bd_sf"/>
</dbReference>
<dbReference type="STRING" id="1349421.OI18_13715"/>
<proteinExistence type="inferred from homology"/>
<gene>
    <name evidence="2" type="ORF">OI18_13715</name>
</gene>
<dbReference type="SUPFAM" id="SSF53067">
    <property type="entry name" value="Actin-like ATPase domain"/>
    <property type="match status" value="2"/>
</dbReference>
<dbReference type="PANTHER" id="PTHR18964">
    <property type="entry name" value="ROK (REPRESSOR, ORF, KINASE) FAMILY"/>
    <property type="match status" value="1"/>
</dbReference>
<dbReference type="InterPro" id="IPR000600">
    <property type="entry name" value="ROK"/>
</dbReference>
<sequence length="404" mass="44247">MVEVFTEENATGVAYKNKALKRALINHLDQSGNATISDLSNELNISAPKTTSLVNELIQDGLIRDYGKIDSTGGRRASMYGLVAESCFFIGVDVKRYYINIGLLDFKKNLVTVNIKVPFLLENTQASLNQLIELIRNFINDLPDTQKPVLAICVNLSGRINTTSGYSYSFFHFNEEPLTTTLENALGIRTFLENDSRAMAYGEFHSGVVSNEKNVLFVNLDYGIGLGILIDGKVYYGKSGFGGEFGHIPLFHNELICQCGKKGCLETEASGQALIRLFREKIEQGSTSSIMSAGMKAEDLRLSDIIQSTRNEDVLSIELVANLGEKIGRGLAVLINIFNPELVVLGGTLAETGDYIRLPIRSALNKYSLSLVNNDTQLHLSRLGEKSGVIGGCLIARSKLLSSQ</sequence>
<dbReference type="Pfam" id="PF13412">
    <property type="entry name" value="HTH_24"/>
    <property type="match status" value="1"/>
</dbReference>
<protein>
    <submittedName>
        <fullName evidence="2">Transcriptional regulator</fullName>
    </submittedName>
</protein>
<accession>A0A0C1L3N7</accession>
<dbReference type="SUPFAM" id="SSF46785">
    <property type="entry name" value="Winged helix' DNA-binding domain"/>
    <property type="match status" value="1"/>
</dbReference>
<organism evidence="2 3">
    <name type="scientific">Flavihumibacter solisilvae</name>
    <dbReference type="NCBI Taxonomy" id="1349421"/>
    <lineage>
        <taxon>Bacteria</taxon>
        <taxon>Pseudomonadati</taxon>
        <taxon>Bacteroidota</taxon>
        <taxon>Chitinophagia</taxon>
        <taxon>Chitinophagales</taxon>
        <taxon>Chitinophagaceae</taxon>
        <taxon>Flavihumibacter</taxon>
    </lineage>
</organism>
<dbReference type="PANTHER" id="PTHR18964:SF149">
    <property type="entry name" value="BIFUNCTIONAL UDP-N-ACETYLGLUCOSAMINE 2-EPIMERASE_N-ACETYLMANNOSAMINE KINASE"/>
    <property type="match status" value="1"/>
</dbReference>
<dbReference type="InterPro" id="IPR049874">
    <property type="entry name" value="ROK_cs"/>
</dbReference>
<comment type="similarity">
    <text evidence="1">Belongs to the ROK (NagC/XylR) family.</text>
</comment>
<comment type="caution">
    <text evidence="2">The sequence shown here is derived from an EMBL/GenBank/DDBJ whole genome shotgun (WGS) entry which is preliminary data.</text>
</comment>
<dbReference type="Proteomes" id="UP000031408">
    <property type="component" value="Unassembled WGS sequence"/>
</dbReference>
<evidence type="ECO:0000256" key="1">
    <source>
        <dbReference type="ARBA" id="ARBA00006479"/>
    </source>
</evidence>